<reference evidence="1 2" key="1">
    <citation type="submission" date="2023-02" db="EMBL/GenBank/DDBJ databases">
        <title>Genome sequence of Sphingobacterium sp. KACC 22765.</title>
        <authorList>
            <person name="Kim S."/>
            <person name="Heo J."/>
            <person name="Kwon S.-W."/>
        </authorList>
    </citation>
    <scope>NUCLEOTIDE SEQUENCE [LARGE SCALE GENOMIC DNA]</scope>
    <source>
        <strain evidence="1 2">KACC 22765</strain>
    </source>
</reference>
<name>A0ABY7WN37_9SPHI</name>
<evidence type="ECO:0000313" key="2">
    <source>
        <dbReference type="Proteomes" id="UP001221558"/>
    </source>
</evidence>
<keyword evidence="2" id="KW-1185">Reference proteome</keyword>
<dbReference type="EMBL" id="CP117880">
    <property type="protein sequence ID" value="WDF69715.1"/>
    <property type="molecule type" value="Genomic_DNA"/>
</dbReference>
<sequence length="280" mass="32761">MLKIINRMSSQFDIDKIVDYLIPLKDKLPHSYKWNADLSKLIPLGLLTNESVQDLNDLTPYEKEIRLKNLVRAIMVSSMQNDPQLFDELCAWIVRDWGGIRAAKEDSLKQLTKSFLEKRDAKFERIASISKIAAYLFPEENIIYDSRVAYSLNWILLSQDAGKRFFPVPEGRNSKMCAFDINVLIRLKYVDFYLPNSSEGFKSQKKFISKVDKKLFMDKDTSYRELNSLIKKVSERLWTDDLEKSTKLYYTEMLLFSIADTEIFYDITSSMSSIVQRFKN</sequence>
<protein>
    <submittedName>
        <fullName evidence="1">Uncharacterized protein</fullName>
    </submittedName>
</protein>
<organism evidence="1 2">
    <name type="scientific">Sphingobacterium oryzagri</name>
    <dbReference type="NCBI Taxonomy" id="3025669"/>
    <lineage>
        <taxon>Bacteria</taxon>
        <taxon>Pseudomonadati</taxon>
        <taxon>Bacteroidota</taxon>
        <taxon>Sphingobacteriia</taxon>
        <taxon>Sphingobacteriales</taxon>
        <taxon>Sphingobacteriaceae</taxon>
        <taxon>Sphingobacterium</taxon>
    </lineage>
</organism>
<proteinExistence type="predicted"/>
<dbReference type="RefSeq" id="WP_274268427.1">
    <property type="nucleotide sequence ID" value="NZ_CP117880.1"/>
</dbReference>
<gene>
    <name evidence="1" type="ORF">PQ465_04870</name>
</gene>
<dbReference type="Proteomes" id="UP001221558">
    <property type="component" value="Chromosome"/>
</dbReference>
<evidence type="ECO:0000313" key="1">
    <source>
        <dbReference type="EMBL" id="WDF69715.1"/>
    </source>
</evidence>
<accession>A0ABY7WN37</accession>